<proteinExistence type="predicted"/>
<feature type="compositionally biased region" description="Polar residues" evidence="1">
    <location>
        <begin position="606"/>
        <end position="618"/>
    </location>
</feature>
<dbReference type="GO" id="GO:0005524">
    <property type="term" value="F:ATP binding"/>
    <property type="evidence" value="ECO:0007669"/>
    <property type="project" value="InterPro"/>
</dbReference>
<dbReference type="PROSITE" id="PS50088">
    <property type="entry name" value="ANK_REPEAT"/>
    <property type="match status" value="4"/>
</dbReference>
<dbReference type="GO" id="GO:0004672">
    <property type="term" value="F:protein kinase activity"/>
    <property type="evidence" value="ECO:0007669"/>
    <property type="project" value="InterPro"/>
</dbReference>
<feature type="compositionally biased region" description="Polar residues" evidence="1">
    <location>
        <begin position="509"/>
        <end position="518"/>
    </location>
</feature>
<dbReference type="Pfam" id="PF12796">
    <property type="entry name" value="Ank_2"/>
    <property type="match status" value="4"/>
</dbReference>
<keyword evidence="2" id="KW-0418">Kinase</keyword>
<dbReference type="SUPFAM" id="SSF48403">
    <property type="entry name" value="Ankyrin repeat"/>
    <property type="match status" value="2"/>
</dbReference>
<dbReference type="PANTHER" id="PTHR24184">
    <property type="entry name" value="SI:CH211-189E2.2"/>
    <property type="match status" value="1"/>
</dbReference>
<dbReference type="EMBL" id="AACB03000002">
    <property type="protein sequence ID" value="KAE8303663.1"/>
    <property type="molecule type" value="Genomic_DNA"/>
</dbReference>
<dbReference type="OMA" id="MRAVINC"/>
<dbReference type="Pfam" id="PF07714">
    <property type="entry name" value="PK_Tyr_Ser-Thr"/>
    <property type="match status" value="1"/>
</dbReference>
<dbReference type="InterPro" id="IPR000719">
    <property type="entry name" value="Prot_kinase_dom"/>
</dbReference>
<dbReference type="InterPro" id="IPR001245">
    <property type="entry name" value="Ser-Thr/Tyr_kinase_cat_dom"/>
</dbReference>
<sequence length="1065" mass="115113">MAQELISDGYRDAVFVDRGSAGALFRAVRVQDGVVVAVRALDPERIGVARCEELAREHTAAAALPHPRLLACGPAVSEPDAVLLETEWCPDGSLAGLLRRQRRAGPFSEDRIWELAAQLAEALAFLHSPLKARGVLAHGRVSPSAVLLAGPRAKLGDCLRAPSPPGPYAAPEVARGGPPTPAADVWALGCVLVELCTLRAPCWDPAALAADPVPALERCPDTLRAAAAACLCVDPARRISAATFVTFPPALWALHRVEQAAPSAVPRVQLSSALLRSSGIAQGFMSHLGQQENVFSAVAQNDPEMLKSAIQSLGDTAPLAQLLMEACDKKAYKVMPHLCRLVAATKTPITLSWWKGNQVTRKTLLMLAVETQAIEMIERNMDSLCAMYEDCTALMIAAKEGKYRCLMHLLCELGISSSTGKSALMYAAEYGFSDCVSLLLPEVGKEDDHGLTAHAYATKNGHAGCIAILSQYESETAHSKTDLCKLSAIRQSEDGSEPSAPELPVLDASRSSRCTQSKSRIHKPEPMLVEPGPVNQLLLSKTTASTGRFIASTSLSPDDPITTILSPMKSPDSKQPRLVKSDTINELHALARESQDEVVKPLLATRSVSQANRQPHPKTSSDYKKTSKPGSRSHSKERDTLENAILRNNPSAVVLHLHDFAANPQPYVDLVFTEKKFKVLPTLCRYLAKKHLKAKIRTRVATPVEELTSLMRAVINCDHQGVKEHIREAGNEYVGWLSYTDTTGKGYILSNCTALMIAAARGDAECTKHLLCEMGVYLNSKCTSLTYAILGGHHECVRLLLLESDISGCTMLMRCCFFNNHKEIPNYLTEAKAAIGPGRTALMIAAQLGNKESVEALVDYEGGLQDKDGITALYLASSNNQLDCIKLLLEKEKRIKTNVGWTALMAAAQKGHADSVQLLLEAESGYQKSDGWTALMLAAQAGHADCASLLASKEACMTKPDGWTALMIAAQEGHHRVVKVLMKSEAGRQQKTGISALMLAAQSGHDRCVLLLRELEAQLVDKRGLTALDYASQLKEDNIDREQQEKHALCVSYLQAGGSGKDKTN</sequence>
<dbReference type="InterPro" id="IPR002110">
    <property type="entry name" value="Ankyrin_rpt"/>
</dbReference>
<feature type="region of interest" description="Disordered" evidence="1">
    <location>
        <begin position="491"/>
        <end position="529"/>
    </location>
</feature>
<comment type="caution">
    <text evidence="2">The sequence shown here is derived from an EMBL/GenBank/DDBJ whole genome shotgun (WGS) entry which is preliminary data.</text>
</comment>
<evidence type="ECO:0000256" key="1">
    <source>
        <dbReference type="SAM" id="MobiDB-lite"/>
    </source>
</evidence>
<keyword evidence="3" id="KW-1185">Reference proteome</keyword>
<gene>
    <name evidence="2" type="ORF">GL50803_0094927</name>
</gene>
<accession>A8B4D0</accession>
<dbReference type="SMART" id="SM00248">
    <property type="entry name" value="ANK"/>
    <property type="match status" value="12"/>
</dbReference>
<dbReference type="Gene3D" id="1.25.40.20">
    <property type="entry name" value="Ankyrin repeat-containing domain"/>
    <property type="match status" value="4"/>
</dbReference>
<dbReference type="Proteomes" id="UP000001548">
    <property type="component" value="Unassembled WGS sequence"/>
</dbReference>
<organism evidence="2 3">
    <name type="scientific">Giardia intestinalis (strain ATCC 50803 / WB clone C6)</name>
    <name type="common">Giardia lamblia</name>
    <dbReference type="NCBI Taxonomy" id="184922"/>
    <lineage>
        <taxon>Eukaryota</taxon>
        <taxon>Metamonada</taxon>
        <taxon>Diplomonadida</taxon>
        <taxon>Hexamitidae</taxon>
        <taxon>Giardiinae</taxon>
        <taxon>Giardia</taxon>
    </lineage>
</organism>
<dbReference type="HOGENOM" id="CLU_270071_0_0_1"/>
<name>A8B4D0_GIAIC</name>
<keyword evidence="2" id="KW-0808">Transferase</keyword>
<dbReference type="RefSeq" id="XP_001709561.1">
    <property type="nucleotide sequence ID" value="XM_001709509.1"/>
</dbReference>
<feature type="region of interest" description="Disordered" evidence="1">
    <location>
        <begin position="550"/>
        <end position="577"/>
    </location>
</feature>
<dbReference type="GeneID" id="5702485"/>
<dbReference type="PANTHER" id="PTHR24184:SF11">
    <property type="entry name" value="ANKYRIN REPEAT AND SOCS BOX CONTAINING 3"/>
    <property type="match status" value="1"/>
</dbReference>
<dbReference type="KEGG" id="gla:GL50803_0094927"/>
<dbReference type="VEuPathDB" id="GiardiaDB:GL50803_94927"/>
<dbReference type="STRING" id="184922.A8B4D0"/>
<dbReference type="PROSITE" id="PS50011">
    <property type="entry name" value="PROTEIN_KINASE_DOM"/>
    <property type="match status" value="1"/>
</dbReference>
<dbReference type="InterPro" id="IPR036770">
    <property type="entry name" value="Ankyrin_rpt-contain_sf"/>
</dbReference>
<dbReference type="PROSITE" id="PS50297">
    <property type="entry name" value="ANK_REP_REGION"/>
    <property type="match status" value="2"/>
</dbReference>
<dbReference type="Gene3D" id="1.10.510.10">
    <property type="entry name" value="Transferase(Phosphotransferase) domain 1"/>
    <property type="match status" value="1"/>
</dbReference>
<evidence type="ECO:0000313" key="2">
    <source>
        <dbReference type="EMBL" id="KAE8303663.1"/>
    </source>
</evidence>
<feature type="region of interest" description="Disordered" evidence="1">
    <location>
        <begin position="606"/>
        <end position="643"/>
    </location>
</feature>
<dbReference type="AlphaFoldDB" id="A8B4D0"/>
<dbReference type="SUPFAM" id="SSF56112">
    <property type="entry name" value="Protein kinase-like (PK-like)"/>
    <property type="match status" value="1"/>
</dbReference>
<dbReference type="SMR" id="A8B4D0"/>
<protein>
    <submittedName>
        <fullName evidence="2">Kinase, NEK</fullName>
    </submittedName>
</protein>
<dbReference type="InterPro" id="IPR011009">
    <property type="entry name" value="Kinase-like_dom_sf"/>
</dbReference>
<evidence type="ECO:0000313" key="3">
    <source>
        <dbReference type="Proteomes" id="UP000001548"/>
    </source>
</evidence>
<reference evidence="2 3" key="1">
    <citation type="journal article" date="2007" name="Science">
        <title>Genomic minimalism in the early diverging intestinal parasite Giardia lamblia.</title>
        <authorList>
            <person name="Morrison H.G."/>
            <person name="McArthur A.G."/>
            <person name="Gillin F.D."/>
            <person name="Aley S.B."/>
            <person name="Adam R.D."/>
            <person name="Olsen G.J."/>
            <person name="Best A.A."/>
            <person name="Cande W.Z."/>
            <person name="Chen F."/>
            <person name="Cipriano M.J."/>
            <person name="Davids B.J."/>
            <person name="Dawson S.C."/>
            <person name="Elmendorf H.G."/>
            <person name="Hehl A.B."/>
            <person name="Holder M.E."/>
            <person name="Huse S.M."/>
            <person name="Kim U.U."/>
            <person name="Lasek-Nesselquist E."/>
            <person name="Manning G."/>
            <person name="Nigam A."/>
            <person name="Nixon J.E."/>
            <person name="Palm D."/>
            <person name="Passamaneck N.E."/>
            <person name="Prabhu A."/>
            <person name="Reich C.I."/>
            <person name="Reiner D.S."/>
            <person name="Samuelson J."/>
            <person name="Svard S.G."/>
            <person name="Sogin M.L."/>
        </authorList>
    </citation>
    <scope>NUCLEOTIDE SEQUENCE [LARGE SCALE GENOMIC DNA]</scope>
    <source>
        <strain evidence="2 3">WB C6</strain>
    </source>
</reference>